<evidence type="ECO:0000256" key="1">
    <source>
        <dbReference type="ARBA" id="ARBA00022605"/>
    </source>
</evidence>
<feature type="binding site" evidence="7">
    <location>
        <begin position="31"/>
        <end position="36"/>
    </location>
    <ligand>
        <name>ATP</name>
        <dbReference type="ChEBI" id="CHEBI:30616"/>
    </ligand>
</feature>
<dbReference type="EC" id="2.7.1.71" evidence="7"/>
<dbReference type="InterPro" id="IPR027417">
    <property type="entry name" value="P-loop_NTPase"/>
</dbReference>
<comment type="similarity">
    <text evidence="7">Belongs to the shikimate kinase family.</text>
</comment>
<dbReference type="STRING" id="1302690.BUE76_13970"/>
<keyword evidence="7" id="KW-0963">Cytoplasm</keyword>
<feature type="binding site" evidence="7">
    <location>
        <position position="77"/>
    </location>
    <ligand>
        <name>substrate</name>
    </ligand>
</feature>
<dbReference type="InterPro" id="IPR031322">
    <property type="entry name" value="Shikimate/glucono_kinase"/>
</dbReference>
<evidence type="ECO:0000256" key="5">
    <source>
        <dbReference type="ARBA" id="ARBA00022840"/>
    </source>
</evidence>
<feature type="binding site" evidence="7">
    <location>
        <position position="35"/>
    </location>
    <ligand>
        <name>Mg(2+)</name>
        <dbReference type="ChEBI" id="CHEBI:18420"/>
    </ligand>
</feature>
<dbReference type="GO" id="GO:0009423">
    <property type="term" value="P:chorismate biosynthetic process"/>
    <property type="evidence" value="ECO:0007669"/>
    <property type="project" value="UniProtKB-UniRule"/>
</dbReference>
<dbReference type="AlphaFoldDB" id="A0A1M5HH94"/>
<keyword evidence="4 7" id="KW-0418">Kinase</keyword>
<dbReference type="HAMAP" id="MF_00109">
    <property type="entry name" value="Shikimate_kinase"/>
    <property type="match status" value="1"/>
</dbReference>
<dbReference type="RefSeq" id="WP_083596676.1">
    <property type="nucleotide sequence ID" value="NZ_FQUO01000019.1"/>
</dbReference>
<evidence type="ECO:0000256" key="3">
    <source>
        <dbReference type="ARBA" id="ARBA00022741"/>
    </source>
</evidence>
<comment type="caution">
    <text evidence="7">Lacks conserved residue(s) required for the propagation of feature annotation.</text>
</comment>
<dbReference type="GO" id="GO:0000287">
    <property type="term" value="F:magnesium ion binding"/>
    <property type="evidence" value="ECO:0007669"/>
    <property type="project" value="UniProtKB-UniRule"/>
</dbReference>
<keyword evidence="9" id="KW-1185">Reference proteome</keyword>
<dbReference type="GO" id="GO:0008652">
    <property type="term" value="P:amino acid biosynthetic process"/>
    <property type="evidence" value="ECO:0007669"/>
    <property type="project" value="UniProtKB-KW"/>
</dbReference>
<comment type="pathway">
    <text evidence="7">Metabolic intermediate biosynthesis; chorismate biosynthesis; chorismate from D-erythrose 4-phosphate and phosphoenolpyruvate: step 5/7.</text>
</comment>
<feature type="binding site" evidence="7">
    <location>
        <position position="53"/>
    </location>
    <ligand>
        <name>substrate</name>
    </ligand>
</feature>
<dbReference type="SUPFAM" id="SSF52540">
    <property type="entry name" value="P-loop containing nucleoside triphosphate hydrolases"/>
    <property type="match status" value="1"/>
</dbReference>
<dbReference type="UniPathway" id="UPA00053">
    <property type="reaction ID" value="UER00088"/>
</dbReference>
<dbReference type="PANTHER" id="PTHR21087">
    <property type="entry name" value="SHIKIMATE KINASE"/>
    <property type="match status" value="1"/>
</dbReference>
<evidence type="ECO:0000313" key="9">
    <source>
        <dbReference type="Proteomes" id="UP000184368"/>
    </source>
</evidence>
<keyword evidence="2 7" id="KW-0808">Transferase</keyword>
<dbReference type="InterPro" id="IPR000623">
    <property type="entry name" value="Shikimate_kinase/TSH1"/>
</dbReference>
<keyword evidence="6 7" id="KW-0057">Aromatic amino acid biosynthesis</keyword>
<dbReference type="EMBL" id="FQUO01000019">
    <property type="protein sequence ID" value="SHG15297.1"/>
    <property type="molecule type" value="Genomic_DNA"/>
</dbReference>
<proteinExistence type="inferred from homology"/>
<dbReference type="GO" id="GO:0004765">
    <property type="term" value="F:shikimate kinase activity"/>
    <property type="evidence" value="ECO:0007669"/>
    <property type="project" value="UniProtKB-UniRule"/>
</dbReference>
<dbReference type="Pfam" id="PF01202">
    <property type="entry name" value="SKI"/>
    <property type="match status" value="1"/>
</dbReference>
<accession>A0A1M5HH94</accession>
<dbReference type="GO" id="GO:0009073">
    <property type="term" value="P:aromatic amino acid family biosynthetic process"/>
    <property type="evidence" value="ECO:0007669"/>
    <property type="project" value="UniProtKB-KW"/>
</dbReference>
<comment type="subunit">
    <text evidence="7">Monomer.</text>
</comment>
<feature type="binding site" evidence="7">
    <location>
        <position position="100"/>
    </location>
    <ligand>
        <name>substrate</name>
    </ligand>
</feature>
<reference evidence="8 9" key="1">
    <citation type="submission" date="2016-11" db="EMBL/GenBank/DDBJ databases">
        <authorList>
            <person name="Jaros S."/>
            <person name="Januszkiewicz K."/>
            <person name="Wedrychowicz H."/>
        </authorList>
    </citation>
    <scope>NUCLEOTIDE SEQUENCE [LARGE SCALE GENOMIC DNA]</scope>
    <source>
        <strain evidence="8 9">DSM 26897</strain>
    </source>
</reference>
<dbReference type="Gene3D" id="3.40.50.300">
    <property type="entry name" value="P-loop containing nucleotide triphosphate hydrolases"/>
    <property type="match status" value="1"/>
</dbReference>
<comment type="cofactor">
    <cofactor evidence="7">
        <name>Mg(2+)</name>
        <dbReference type="ChEBI" id="CHEBI:18420"/>
    </cofactor>
    <text evidence="7">Binds 1 Mg(2+) ion per subunit.</text>
</comment>
<dbReference type="GO" id="GO:0005524">
    <property type="term" value="F:ATP binding"/>
    <property type="evidence" value="ECO:0007669"/>
    <property type="project" value="UniProtKB-UniRule"/>
</dbReference>
<evidence type="ECO:0000256" key="7">
    <source>
        <dbReference type="HAMAP-Rule" id="MF_00109"/>
    </source>
</evidence>
<feature type="binding site" evidence="7">
    <location>
        <position position="139"/>
    </location>
    <ligand>
        <name>ATP</name>
        <dbReference type="ChEBI" id="CHEBI:30616"/>
    </ligand>
</feature>
<comment type="catalytic activity">
    <reaction evidence="7">
        <text>shikimate + ATP = 3-phosphoshikimate + ADP + H(+)</text>
        <dbReference type="Rhea" id="RHEA:13121"/>
        <dbReference type="ChEBI" id="CHEBI:15378"/>
        <dbReference type="ChEBI" id="CHEBI:30616"/>
        <dbReference type="ChEBI" id="CHEBI:36208"/>
        <dbReference type="ChEBI" id="CHEBI:145989"/>
        <dbReference type="ChEBI" id="CHEBI:456216"/>
        <dbReference type="EC" id="2.7.1.71"/>
    </reaction>
</comment>
<dbReference type="PANTHER" id="PTHR21087:SF16">
    <property type="entry name" value="SHIKIMATE KINASE 1, CHLOROPLASTIC"/>
    <property type="match status" value="1"/>
</dbReference>
<dbReference type="GO" id="GO:0005829">
    <property type="term" value="C:cytosol"/>
    <property type="evidence" value="ECO:0007669"/>
    <property type="project" value="TreeGrafter"/>
</dbReference>
<dbReference type="PRINTS" id="PR01100">
    <property type="entry name" value="SHIKIMTKNASE"/>
</dbReference>
<feature type="binding site" evidence="7">
    <location>
        <position position="161"/>
    </location>
    <ligand>
        <name>substrate</name>
    </ligand>
</feature>
<comment type="function">
    <text evidence="7">Catalyzes the specific phosphorylation of the 3-hydroxyl group of shikimic acid using ATP as a cosubstrate.</text>
</comment>
<dbReference type="Proteomes" id="UP000184368">
    <property type="component" value="Unassembled WGS sequence"/>
</dbReference>
<evidence type="ECO:0000256" key="6">
    <source>
        <dbReference type="ARBA" id="ARBA00023141"/>
    </source>
</evidence>
<keyword evidence="1 7" id="KW-0028">Amino-acid biosynthesis</keyword>
<dbReference type="CDD" id="cd00464">
    <property type="entry name" value="SK"/>
    <property type="match status" value="1"/>
</dbReference>
<protein>
    <recommendedName>
        <fullName evidence="7">Shikimate kinase</fullName>
        <shortName evidence="7">SK</shortName>
        <ecNumber evidence="7">2.7.1.71</ecNumber>
    </recommendedName>
</protein>
<evidence type="ECO:0000256" key="4">
    <source>
        <dbReference type="ARBA" id="ARBA00022777"/>
    </source>
</evidence>
<comment type="subcellular location">
    <subcellularLocation>
        <location evidence="7">Cytoplasm</location>
    </subcellularLocation>
</comment>
<gene>
    <name evidence="7" type="primary">aroK</name>
    <name evidence="8" type="ORF">SAMN05444008_11955</name>
</gene>
<sequence>MENITNNKDNSGLSSPLKGTGGGIYLIGFMGCGKSYWGRQLAQKLQVPFLDLDEQIEDMAGKKIAEIFAVDGEEFFRRREKEMLMHLTESTPAFVMSTGGGTPCFFNNIDYMNRMGKTIWINCSAECLAERLKGEKEKRPLISTLDDEQLKAYIVKKVGDRKIFYQQAREVIYEDQLSLDNFLDKILNTENKN</sequence>
<evidence type="ECO:0000313" key="8">
    <source>
        <dbReference type="EMBL" id="SHG15297.1"/>
    </source>
</evidence>
<organism evidence="8 9">
    <name type="scientific">Cnuella takakiae</name>
    <dbReference type="NCBI Taxonomy" id="1302690"/>
    <lineage>
        <taxon>Bacteria</taxon>
        <taxon>Pseudomonadati</taxon>
        <taxon>Bacteroidota</taxon>
        <taxon>Chitinophagia</taxon>
        <taxon>Chitinophagales</taxon>
        <taxon>Chitinophagaceae</taxon>
        <taxon>Cnuella</taxon>
    </lineage>
</organism>
<dbReference type="OrthoDB" id="9800332at2"/>
<keyword evidence="5 7" id="KW-0067">ATP-binding</keyword>
<keyword evidence="7" id="KW-0460">Magnesium</keyword>
<evidence type="ECO:0000256" key="2">
    <source>
        <dbReference type="ARBA" id="ARBA00022679"/>
    </source>
</evidence>
<keyword evidence="3 7" id="KW-0547">Nucleotide-binding</keyword>
<name>A0A1M5HH94_9BACT</name>
<keyword evidence="7" id="KW-0479">Metal-binding</keyword>